<protein>
    <recommendedName>
        <fullName evidence="3">DJ-1/PfpI domain-containing protein</fullName>
    </recommendedName>
</protein>
<proteinExistence type="predicted"/>
<dbReference type="InterPro" id="IPR002818">
    <property type="entry name" value="DJ-1/PfpI"/>
</dbReference>
<feature type="transmembrane region" description="Helical" evidence="1">
    <location>
        <begin position="422"/>
        <end position="445"/>
    </location>
</feature>
<sequence length="454" mass="47199">MPSRSRRLFHAALSVALFLTAVAALAFAGVAVADAQSHVAPPQQNLQGFPVNQPSSSGAIVVAVVLGSSGTVGSDVLAPYEVFASSPKFSVYTIAAQSAPVPIDGGPAIVPTYTFEDVRSGRARQPDVVVVPAVGAPEGPEEEPMREWIVEQSDRGASILGVCNGSNVLAGTGILDGHKATGHWSRLGSLKKSHPQVQWAEGLRYVQDGMITTTAGVTSGIPGSLKVMEDLAGADEAKRVGRLMNYPGWSLTASAAIPVQSFAASDIPVGLNALVPWFRPTIAVGLFNGVGEADVASAFEVYNMSFAARAVPVAATETVTTRHGMVLLTVPEAQAPRVDRVIAPGAARDKDINPQLRDWAASRNVPVDAFAGAGGVLGFDGALEYLAQHTDRATAVSAAKMIDYPTAHLELPAGGTSVRVPVLIMLGLLLAILTGALPALIRTAVRRRAEGQMK</sequence>
<dbReference type="PANTHER" id="PTHR43130">
    <property type="entry name" value="ARAC-FAMILY TRANSCRIPTIONAL REGULATOR"/>
    <property type="match status" value="1"/>
</dbReference>
<accession>A0A0S2LZZ7</accession>
<evidence type="ECO:0000256" key="1">
    <source>
        <dbReference type="SAM" id="Phobius"/>
    </source>
</evidence>
<dbReference type="EMBL" id="CP013200">
    <property type="protein sequence ID" value="ALO67053.1"/>
    <property type="molecule type" value="Genomic_DNA"/>
</dbReference>
<dbReference type="Gene3D" id="3.40.50.880">
    <property type="match status" value="1"/>
</dbReference>
<evidence type="ECO:0000313" key="5">
    <source>
        <dbReference type="Proteomes" id="UP000059574"/>
    </source>
</evidence>
<keyword evidence="1" id="KW-0812">Transmembrane</keyword>
<evidence type="ECO:0000256" key="2">
    <source>
        <dbReference type="SAM" id="SignalP"/>
    </source>
</evidence>
<feature type="chain" id="PRO_5038376285" description="DJ-1/PfpI domain-containing protein" evidence="2">
    <location>
        <begin position="29"/>
        <end position="454"/>
    </location>
</feature>
<dbReference type="RefSeq" id="WP_062289053.1">
    <property type="nucleotide sequence ID" value="NZ_CP013200.1"/>
</dbReference>
<gene>
    <name evidence="4" type="ORF">AS189_11795</name>
</gene>
<name>A0A0S2LZZ7_9MICC</name>
<dbReference type="PANTHER" id="PTHR43130:SF3">
    <property type="entry name" value="HTH-TYPE TRANSCRIPTIONAL REGULATOR RV1931C"/>
    <property type="match status" value="1"/>
</dbReference>
<organism evidence="4 5">
    <name type="scientific">Arthrobacter alpinus</name>
    <dbReference type="NCBI Taxonomy" id="656366"/>
    <lineage>
        <taxon>Bacteria</taxon>
        <taxon>Bacillati</taxon>
        <taxon>Actinomycetota</taxon>
        <taxon>Actinomycetes</taxon>
        <taxon>Micrococcales</taxon>
        <taxon>Micrococcaceae</taxon>
        <taxon>Arthrobacter</taxon>
    </lineage>
</organism>
<dbReference type="InterPro" id="IPR052158">
    <property type="entry name" value="INH-QAR"/>
</dbReference>
<keyword evidence="2" id="KW-0732">Signal</keyword>
<reference evidence="5" key="1">
    <citation type="submission" date="2015-11" db="EMBL/GenBank/DDBJ databases">
        <authorList>
            <person name="Kumar R."/>
            <person name="Singh D."/>
            <person name="Swarnkar M.K."/>
            <person name="Singh A.K."/>
            <person name="Kumar S."/>
        </authorList>
    </citation>
    <scope>NUCLEOTIDE SEQUENCE [LARGE SCALE GENOMIC DNA]</scope>
    <source>
        <strain evidence="5">ERGS4:06</strain>
    </source>
</reference>
<dbReference type="SUPFAM" id="SSF52317">
    <property type="entry name" value="Class I glutamine amidotransferase-like"/>
    <property type="match status" value="1"/>
</dbReference>
<evidence type="ECO:0000259" key="3">
    <source>
        <dbReference type="Pfam" id="PF01965"/>
    </source>
</evidence>
<keyword evidence="1" id="KW-1133">Transmembrane helix</keyword>
<dbReference type="PROSITE" id="PS51318">
    <property type="entry name" value="TAT"/>
    <property type="match status" value="1"/>
</dbReference>
<feature type="domain" description="DJ-1/PfpI" evidence="3">
    <location>
        <begin position="63"/>
        <end position="229"/>
    </location>
</feature>
<dbReference type="Pfam" id="PF01965">
    <property type="entry name" value="DJ-1_PfpI"/>
    <property type="match status" value="1"/>
</dbReference>
<keyword evidence="1" id="KW-0472">Membrane</keyword>
<evidence type="ECO:0000313" key="4">
    <source>
        <dbReference type="EMBL" id="ALO67053.1"/>
    </source>
</evidence>
<dbReference type="InterPro" id="IPR006311">
    <property type="entry name" value="TAT_signal"/>
</dbReference>
<dbReference type="InterPro" id="IPR029062">
    <property type="entry name" value="Class_I_gatase-like"/>
</dbReference>
<dbReference type="AlphaFoldDB" id="A0A0S2LZZ7"/>
<reference evidence="4 5" key="2">
    <citation type="journal article" date="2016" name="J. Biotechnol.">
        <title>Complete genome sequence of Arthrobacter alpinus ERGS4:06, a yellow pigmented bacterium tolerant to cold and radiations isolated from Sikkim Himalaya.</title>
        <authorList>
            <person name="Kumar R."/>
            <person name="Singh D."/>
            <person name="Swarnkar M.K."/>
            <person name="Singh A.K."/>
            <person name="Kumar S."/>
        </authorList>
    </citation>
    <scope>NUCLEOTIDE SEQUENCE [LARGE SCALE GENOMIC DNA]</scope>
    <source>
        <strain evidence="4 5">ERGS4:06</strain>
    </source>
</reference>
<dbReference type="Proteomes" id="UP000059574">
    <property type="component" value="Chromosome"/>
</dbReference>
<feature type="signal peptide" evidence="2">
    <location>
        <begin position="1"/>
        <end position="28"/>
    </location>
</feature>